<evidence type="ECO:0000256" key="2">
    <source>
        <dbReference type="SAM" id="MobiDB-lite"/>
    </source>
</evidence>
<feature type="region of interest" description="Disordered" evidence="2">
    <location>
        <begin position="742"/>
        <end position="783"/>
    </location>
</feature>
<sequence length="783" mass="89700">MKFDSYKESTLLDLENADLKEPDIPDLLEYLSNNHQVTQLKLAGKYINDGIIQNLVNSSNIQNLTDINFINCIYITDKGIEALANSPNMQNLTSINFQYCYKITDKGIEALADSQNIQNLNSISFEDCYKITDKGVESLVNSPNMQNLTSINLGGYNITDKALTDLTNSSNMQNITSINFRGTIITDKALMDLANSLNMQNITNINFKDCNDITNKGITDLVNSSSTKNLTIISLSTLMSIEEIEDIVKKLPKIQELKIADDNGLSEFCNYLIQLRDFESNSDFNKEERIKDIMFSFAQQGKDEYIKYILNNQEKYPFLVNTKDEYDHNLMHFYTHDPEMQKLFFEKGMIPSKEIDPDNIMLSIVNDAQSVHTSEVTKRTNFFTNELVQVFSDNYIKLTEEAEKYKSEVKDLFSKNLDLAIDLLDLTAQEKESVMEKTLRGNTLPSDKEFIKIVIDKAFKVLNENYLRKDSNGEYDEGYPTERMQYDWTKDAEKKITIPQSIGLISKLASETKPNFKQIKELTVTLLTKKQGKNRAEIYDNLKSLNENEVKALFNKESGLDIEKVYKEQQKFKLAKQLYVAATNYGDDSSSCIQGTWVQIITTAEEIKPELSDDWGKYKETQREGEAQKNNITEENIKPFLDALAKDELSKKDSTIIANENLKDLLQESILGMQDLPINTPEKLSKEEEKILSVINTYFSKHIKEHLSNYDKIEPTFEEYKTLINTMPQSGEMQKFALNPDIYAGTSNKPNIEMNNKESGKTTHQDRLQAQREQLRQPQGRGI</sequence>
<feature type="compositionally biased region" description="Basic and acidic residues" evidence="2">
    <location>
        <begin position="755"/>
        <end position="775"/>
    </location>
</feature>
<dbReference type="InterPro" id="IPR032675">
    <property type="entry name" value="LRR_dom_sf"/>
</dbReference>
<dbReference type="PATRIC" id="fig|1359193.3.peg.1586"/>
<accession>A0A0F3QGT3</accession>
<dbReference type="Gene3D" id="3.80.10.10">
    <property type="entry name" value="Ribonuclease Inhibitor"/>
    <property type="match status" value="3"/>
</dbReference>
<protein>
    <submittedName>
        <fullName evidence="3">Leucine Rich repeat family protein</fullName>
    </submittedName>
</protein>
<comment type="caution">
    <text evidence="3">The sequence shown here is derived from an EMBL/GenBank/DDBJ whole genome shotgun (WGS) entry which is preliminary data.</text>
</comment>
<organism evidence="3 4">
    <name type="scientific">Rickettsia bellii str. RML An4</name>
    <dbReference type="NCBI Taxonomy" id="1359193"/>
    <lineage>
        <taxon>Bacteria</taxon>
        <taxon>Pseudomonadati</taxon>
        <taxon>Pseudomonadota</taxon>
        <taxon>Alphaproteobacteria</taxon>
        <taxon>Rickettsiales</taxon>
        <taxon>Rickettsiaceae</taxon>
        <taxon>Rickettsieae</taxon>
        <taxon>Rickettsia</taxon>
        <taxon>belli group</taxon>
    </lineage>
</organism>
<name>A0A0F3QGT3_RICBE</name>
<feature type="coiled-coil region" evidence="1">
    <location>
        <begin position="388"/>
        <end position="415"/>
    </location>
</feature>
<dbReference type="InterPro" id="IPR001611">
    <property type="entry name" value="Leu-rich_rpt"/>
</dbReference>
<dbReference type="SMART" id="SM00367">
    <property type="entry name" value="LRR_CC"/>
    <property type="match status" value="6"/>
</dbReference>
<dbReference type="Pfam" id="PF13516">
    <property type="entry name" value="LRR_6"/>
    <property type="match status" value="1"/>
</dbReference>
<dbReference type="RefSeq" id="WP_045799194.1">
    <property type="nucleotide sequence ID" value="NZ_LAOI01000001.1"/>
</dbReference>
<dbReference type="SUPFAM" id="SSF52047">
    <property type="entry name" value="RNI-like"/>
    <property type="match status" value="1"/>
</dbReference>
<proteinExistence type="predicted"/>
<feature type="compositionally biased region" description="Polar residues" evidence="2">
    <location>
        <begin position="745"/>
        <end position="754"/>
    </location>
</feature>
<dbReference type="GO" id="GO:0019005">
    <property type="term" value="C:SCF ubiquitin ligase complex"/>
    <property type="evidence" value="ECO:0007669"/>
    <property type="project" value="TreeGrafter"/>
</dbReference>
<dbReference type="EMBL" id="LAOI01000001">
    <property type="protein sequence ID" value="KJV90629.1"/>
    <property type="molecule type" value="Genomic_DNA"/>
</dbReference>
<gene>
    <name evidence="3" type="ORF">RBEAN4_1637</name>
</gene>
<dbReference type="PANTHER" id="PTHR13318">
    <property type="entry name" value="PARTNER OF PAIRED, ISOFORM B-RELATED"/>
    <property type="match status" value="1"/>
</dbReference>
<reference evidence="3 4" key="1">
    <citation type="submission" date="2015-02" db="EMBL/GenBank/DDBJ databases">
        <title>Genome Sequencing of Rickettsiales.</title>
        <authorList>
            <person name="Daugherty S.C."/>
            <person name="Su Q."/>
            <person name="Abolude K."/>
            <person name="Beier-Sexton M."/>
            <person name="Carlyon J.A."/>
            <person name="Carter R."/>
            <person name="Day N.P."/>
            <person name="Dumler S.J."/>
            <person name="Dyachenko V."/>
            <person name="Godinez A."/>
            <person name="Kurtti T.J."/>
            <person name="Lichay M."/>
            <person name="Mullins K.E."/>
            <person name="Ott S."/>
            <person name="Pappas-Brown V."/>
            <person name="Paris D.H."/>
            <person name="Patel P."/>
            <person name="Richards A.L."/>
            <person name="Sadzewicz L."/>
            <person name="Sears K."/>
            <person name="Seidman D."/>
            <person name="Sengamalay N."/>
            <person name="Stenos J."/>
            <person name="Tallon L.J."/>
            <person name="Vincent G."/>
            <person name="Fraser C.M."/>
            <person name="Munderloh U."/>
            <person name="Dunning-Hotopp J.C."/>
        </authorList>
    </citation>
    <scope>NUCLEOTIDE SEQUENCE [LARGE SCALE GENOMIC DNA]</scope>
    <source>
        <strain evidence="3 4">RML An4</strain>
    </source>
</reference>
<dbReference type="AlphaFoldDB" id="A0A0F3QGT3"/>
<evidence type="ECO:0000313" key="3">
    <source>
        <dbReference type="EMBL" id="KJV90629.1"/>
    </source>
</evidence>
<keyword evidence="4" id="KW-1185">Reference proteome</keyword>
<keyword evidence="1" id="KW-0175">Coiled coil</keyword>
<dbReference type="InterPro" id="IPR006553">
    <property type="entry name" value="Leu-rich_rpt_Cys-con_subtyp"/>
</dbReference>
<dbReference type="Proteomes" id="UP000033661">
    <property type="component" value="Unassembled WGS sequence"/>
</dbReference>
<dbReference type="GO" id="GO:0031146">
    <property type="term" value="P:SCF-dependent proteasomal ubiquitin-dependent protein catabolic process"/>
    <property type="evidence" value="ECO:0007669"/>
    <property type="project" value="TreeGrafter"/>
</dbReference>
<evidence type="ECO:0000313" key="4">
    <source>
        <dbReference type="Proteomes" id="UP000033661"/>
    </source>
</evidence>
<evidence type="ECO:0000256" key="1">
    <source>
        <dbReference type="SAM" id="Coils"/>
    </source>
</evidence>